<reference evidence="1" key="1">
    <citation type="submission" date="2020-08" db="EMBL/GenBank/DDBJ databases">
        <title>Multicomponent nature underlies the extraordinary mechanical properties of spider dragline silk.</title>
        <authorList>
            <person name="Kono N."/>
            <person name="Nakamura H."/>
            <person name="Mori M."/>
            <person name="Yoshida Y."/>
            <person name="Ohtoshi R."/>
            <person name="Malay A.D."/>
            <person name="Moran D.A.P."/>
            <person name="Tomita M."/>
            <person name="Numata K."/>
            <person name="Arakawa K."/>
        </authorList>
    </citation>
    <scope>NUCLEOTIDE SEQUENCE</scope>
</reference>
<dbReference type="AlphaFoldDB" id="A0A8X6PK37"/>
<evidence type="ECO:0000313" key="2">
    <source>
        <dbReference type="Proteomes" id="UP000887013"/>
    </source>
</evidence>
<dbReference type="EMBL" id="BMAW01070830">
    <property type="protein sequence ID" value="GFT75383.1"/>
    <property type="molecule type" value="Genomic_DNA"/>
</dbReference>
<dbReference type="Proteomes" id="UP000887013">
    <property type="component" value="Unassembled WGS sequence"/>
</dbReference>
<organism evidence="1 2">
    <name type="scientific">Nephila pilipes</name>
    <name type="common">Giant wood spider</name>
    <name type="synonym">Nephila maculata</name>
    <dbReference type="NCBI Taxonomy" id="299642"/>
    <lineage>
        <taxon>Eukaryota</taxon>
        <taxon>Metazoa</taxon>
        <taxon>Ecdysozoa</taxon>
        <taxon>Arthropoda</taxon>
        <taxon>Chelicerata</taxon>
        <taxon>Arachnida</taxon>
        <taxon>Araneae</taxon>
        <taxon>Araneomorphae</taxon>
        <taxon>Entelegynae</taxon>
        <taxon>Araneoidea</taxon>
        <taxon>Nephilidae</taxon>
        <taxon>Nephila</taxon>
    </lineage>
</organism>
<accession>A0A8X6PK37</accession>
<gene>
    <name evidence="1" type="ORF">NPIL_4661</name>
</gene>
<comment type="caution">
    <text evidence="1">The sequence shown here is derived from an EMBL/GenBank/DDBJ whole genome shotgun (WGS) entry which is preliminary data.</text>
</comment>
<protein>
    <submittedName>
        <fullName evidence="1">Uncharacterized protein</fullName>
    </submittedName>
</protein>
<proteinExistence type="predicted"/>
<keyword evidence="2" id="KW-1185">Reference proteome</keyword>
<name>A0A8X6PK37_NEPPI</name>
<evidence type="ECO:0000313" key="1">
    <source>
        <dbReference type="EMBL" id="GFT75383.1"/>
    </source>
</evidence>
<sequence>MIIEQTPDPKCLQITKLSEEYDRNQIDIAEMDAYIERNSLDLGNLSSRKRIDTQIILDTRRDLADKILELFPCPECNSHIFSKVNFRKTTKGLGLKVPSLPKKKNVKIVTENFAFRSPAKKEKTIKVADPPKIPTANKFNLLNDLNDKDQTATQPQPSADTEKIRPIMMRKCSNYNSILKEISKHARNSEAVLTVH</sequence>